<proteinExistence type="predicted"/>
<feature type="transmembrane region" description="Helical" evidence="1">
    <location>
        <begin position="39"/>
        <end position="58"/>
    </location>
</feature>
<name>X0USQ5_9ZZZZ</name>
<feature type="transmembrane region" description="Helical" evidence="1">
    <location>
        <begin position="92"/>
        <end position="113"/>
    </location>
</feature>
<dbReference type="EMBL" id="BARS01028460">
    <property type="protein sequence ID" value="GAG08755.1"/>
    <property type="molecule type" value="Genomic_DNA"/>
</dbReference>
<organism evidence="2">
    <name type="scientific">marine sediment metagenome</name>
    <dbReference type="NCBI Taxonomy" id="412755"/>
    <lineage>
        <taxon>unclassified sequences</taxon>
        <taxon>metagenomes</taxon>
        <taxon>ecological metagenomes</taxon>
    </lineage>
</organism>
<keyword evidence="1" id="KW-0472">Membrane</keyword>
<feature type="transmembrane region" description="Helical" evidence="1">
    <location>
        <begin position="65"/>
        <end position="86"/>
    </location>
</feature>
<keyword evidence="1" id="KW-0812">Transmembrane</keyword>
<accession>X0USQ5</accession>
<keyword evidence="1" id="KW-1133">Transmembrane helix</keyword>
<reference evidence="2" key="1">
    <citation type="journal article" date="2014" name="Front. Microbiol.">
        <title>High frequency of phylogenetically diverse reductive dehalogenase-homologous genes in deep subseafloor sedimentary metagenomes.</title>
        <authorList>
            <person name="Kawai M."/>
            <person name="Futagami T."/>
            <person name="Toyoda A."/>
            <person name="Takaki Y."/>
            <person name="Nishi S."/>
            <person name="Hori S."/>
            <person name="Arai W."/>
            <person name="Tsubouchi T."/>
            <person name="Morono Y."/>
            <person name="Uchiyama I."/>
            <person name="Ito T."/>
            <person name="Fujiyama A."/>
            <person name="Inagaki F."/>
            <person name="Takami H."/>
        </authorList>
    </citation>
    <scope>NUCLEOTIDE SEQUENCE</scope>
    <source>
        <strain evidence="2">Expedition CK06-06</strain>
    </source>
</reference>
<evidence type="ECO:0000256" key="1">
    <source>
        <dbReference type="SAM" id="Phobius"/>
    </source>
</evidence>
<feature type="non-terminal residue" evidence="2">
    <location>
        <position position="117"/>
    </location>
</feature>
<gene>
    <name evidence="2" type="ORF">S01H1_44609</name>
</gene>
<feature type="transmembrane region" description="Helical" evidence="1">
    <location>
        <begin position="7"/>
        <end position="27"/>
    </location>
</feature>
<comment type="caution">
    <text evidence="2">The sequence shown here is derived from an EMBL/GenBank/DDBJ whole genome shotgun (WGS) entry which is preliminary data.</text>
</comment>
<sequence length="117" mass="13048">MKIRVPIATVLIQSALTQVFIFGYFLYKYETIQQATISGAALVGFTSLYGIALGVLLFRRVGRWAGMVIVSFLTSALVTLTFMIYSELGLVVEWYVLFGLLFLAGLMAHGLLYQPQR</sequence>
<dbReference type="AlphaFoldDB" id="X0USQ5"/>
<protein>
    <submittedName>
        <fullName evidence="2">Uncharacterized protein</fullName>
    </submittedName>
</protein>
<evidence type="ECO:0000313" key="2">
    <source>
        <dbReference type="EMBL" id="GAG08755.1"/>
    </source>
</evidence>